<organism evidence="3 4">
    <name type="scientific">Duncaniella muris</name>
    <dbReference type="NCBI Taxonomy" id="2094150"/>
    <lineage>
        <taxon>Bacteria</taxon>
        <taxon>Pseudomonadati</taxon>
        <taxon>Bacteroidota</taxon>
        <taxon>Bacteroidia</taxon>
        <taxon>Bacteroidales</taxon>
        <taxon>Muribaculaceae</taxon>
        <taxon>Duncaniella</taxon>
    </lineage>
</organism>
<evidence type="ECO:0000256" key="1">
    <source>
        <dbReference type="SAM" id="SignalP"/>
    </source>
</evidence>
<gene>
    <name evidence="3" type="ORF">C5O23_08430</name>
</gene>
<dbReference type="Pfam" id="PF10988">
    <property type="entry name" value="DUF2807"/>
    <property type="match status" value="1"/>
</dbReference>
<sequence>MTLKKSILSTLCLTVSLIAFAESKVLKITKQIEAIEASAGVNVIYKPTTGENTNVTISGDAKRIEFIDVKVSGKTLEIQPKHNWKSSNKKINGVTVTVSTPIVCSVEASSGATVKCTNPISSSKKKISLEASSAGRIVFASLTAAKLDIEASSGASVITGNLNASHIELEASSGASVKTAAIKAEHISCEASSAGSISITSGQADRGDFEASSAGSIKAPALKVNRSTVEKSSAGSIKVAN</sequence>
<proteinExistence type="predicted"/>
<accession>A0A2V1IJE2</accession>
<dbReference type="GeneID" id="82526371"/>
<evidence type="ECO:0000259" key="2">
    <source>
        <dbReference type="Pfam" id="PF10988"/>
    </source>
</evidence>
<evidence type="ECO:0000313" key="3">
    <source>
        <dbReference type="EMBL" id="PWB01786.1"/>
    </source>
</evidence>
<dbReference type="InterPro" id="IPR021255">
    <property type="entry name" value="DUF2807"/>
</dbReference>
<dbReference type="AlphaFoldDB" id="A0A2V1IJE2"/>
<feature type="signal peptide" evidence="1">
    <location>
        <begin position="1"/>
        <end position="21"/>
    </location>
</feature>
<dbReference type="EMBL" id="PUEC01000018">
    <property type="protein sequence ID" value="PWB01786.1"/>
    <property type="molecule type" value="Genomic_DNA"/>
</dbReference>
<keyword evidence="4" id="KW-1185">Reference proteome</keyword>
<comment type="caution">
    <text evidence="3">The sequence shown here is derived from an EMBL/GenBank/DDBJ whole genome shotgun (WGS) entry which is preliminary data.</text>
</comment>
<evidence type="ECO:0000313" key="4">
    <source>
        <dbReference type="Proteomes" id="UP000244905"/>
    </source>
</evidence>
<feature type="chain" id="PRO_5015961617" description="Putative auto-transporter adhesin head GIN domain-containing protein" evidence="1">
    <location>
        <begin position="22"/>
        <end position="241"/>
    </location>
</feature>
<feature type="domain" description="Putative auto-transporter adhesin head GIN" evidence="2">
    <location>
        <begin position="34"/>
        <end position="157"/>
    </location>
</feature>
<dbReference type="Proteomes" id="UP000244905">
    <property type="component" value="Unassembled WGS sequence"/>
</dbReference>
<reference evidence="4" key="1">
    <citation type="submission" date="2018-02" db="EMBL/GenBank/DDBJ databases">
        <authorList>
            <person name="Clavel T."/>
            <person name="Strowig T."/>
        </authorList>
    </citation>
    <scope>NUCLEOTIDE SEQUENCE [LARGE SCALE GENOMIC DNA]</scope>
    <source>
        <strain evidence="4">DSM 103720</strain>
    </source>
</reference>
<dbReference type="Gene3D" id="2.160.20.120">
    <property type="match status" value="1"/>
</dbReference>
<name>A0A2V1IJE2_9BACT</name>
<dbReference type="RefSeq" id="WP_107032509.1">
    <property type="nucleotide sequence ID" value="NZ_CAXHPX010000016.1"/>
</dbReference>
<keyword evidence="1" id="KW-0732">Signal</keyword>
<protein>
    <recommendedName>
        <fullName evidence="2">Putative auto-transporter adhesin head GIN domain-containing protein</fullName>
    </recommendedName>
</protein>